<dbReference type="Proteomes" id="UP000681722">
    <property type="component" value="Unassembled WGS sequence"/>
</dbReference>
<dbReference type="EMBL" id="CAJNOK010002310">
    <property type="protein sequence ID" value="CAF0854382.1"/>
    <property type="molecule type" value="Genomic_DNA"/>
</dbReference>
<evidence type="ECO:0000256" key="1">
    <source>
        <dbReference type="SAM" id="MobiDB-lite"/>
    </source>
</evidence>
<comment type="caution">
    <text evidence="3">The sequence shown here is derived from an EMBL/GenBank/DDBJ whole genome shotgun (WGS) entry which is preliminary data.</text>
</comment>
<dbReference type="EMBL" id="CAJOBA010002311">
    <property type="protein sequence ID" value="CAF3639610.1"/>
    <property type="molecule type" value="Genomic_DNA"/>
</dbReference>
<evidence type="ECO:0000313" key="5">
    <source>
        <dbReference type="EMBL" id="CAF3772970.1"/>
    </source>
</evidence>
<evidence type="ECO:0000313" key="3">
    <source>
        <dbReference type="EMBL" id="CAF1001610.1"/>
    </source>
</evidence>
<evidence type="ECO:0000313" key="6">
    <source>
        <dbReference type="Proteomes" id="UP000663829"/>
    </source>
</evidence>
<name>A0A814GVR3_9BILA</name>
<reference evidence="3" key="1">
    <citation type="submission" date="2021-02" db="EMBL/GenBank/DDBJ databases">
        <authorList>
            <person name="Nowell W R."/>
        </authorList>
    </citation>
    <scope>NUCLEOTIDE SEQUENCE</scope>
</reference>
<feature type="region of interest" description="Disordered" evidence="1">
    <location>
        <begin position="1"/>
        <end position="120"/>
    </location>
</feature>
<evidence type="ECO:0000313" key="2">
    <source>
        <dbReference type="EMBL" id="CAF0854382.1"/>
    </source>
</evidence>
<feature type="compositionally biased region" description="Basic and acidic residues" evidence="1">
    <location>
        <begin position="10"/>
        <end position="27"/>
    </location>
</feature>
<feature type="compositionally biased region" description="Polar residues" evidence="1">
    <location>
        <begin position="77"/>
        <end position="91"/>
    </location>
</feature>
<feature type="compositionally biased region" description="Basic and acidic residues" evidence="1">
    <location>
        <begin position="97"/>
        <end position="120"/>
    </location>
</feature>
<accession>A0A814GVR3</accession>
<dbReference type="EMBL" id="CAJNOQ010003224">
    <property type="protein sequence ID" value="CAF1001610.1"/>
    <property type="molecule type" value="Genomic_DNA"/>
</dbReference>
<dbReference type="EMBL" id="CAJOBC010003223">
    <property type="protein sequence ID" value="CAF3772970.1"/>
    <property type="molecule type" value="Genomic_DNA"/>
</dbReference>
<evidence type="ECO:0000313" key="4">
    <source>
        <dbReference type="EMBL" id="CAF3639610.1"/>
    </source>
</evidence>
<dbReference type="Proteomes" id="UP000677228">
    <property type="component" value="Unassembled WGS sequence"/>
</dbReference>
<proteinExistence type="predicted"/>
<protein>
    <submittedName>
        <fullName evidence="3">Uncharacterized protein</fullName>
    </submittedName>
</protein>
<dbReference type="Proteomes" id="UP000663829">
    <property type="component" value="Unassembled WGS sequence"/>
</dbReference>
<sequence length="168" mass="19891">MKQQHHGYHSAREPNYDHDGDLHEYKLRTPYSGPYRVHKTDRQVEVVKTKGCCSGNSKKQKYPSRPPPPPAQPSYRTTNRVTKRSTNQVGNSHYVRRSADVEHHMDAHERSHKRLDPNDRNLYRYGNKNYQHVRQRQTDVSPSHYNYHDYQQVHTAHKRDSKCCCTIL</sequence>
<organism evidence="3 6">
    <name type="scientific">Didymodactylos carnosus</name>
    <dbReference type="NCBI Taxonomy" id="1234261"/>
    <lineage>
        <taxon>Eukaryota</taxon>
        <taxon>Metazoa</taxon>
        <taxon>Spiralia</taxon>
        <taxon>Gnathifera</taxon>
        <taxon>Rotifera</taxon>
        <taxon>Eurotatoria</taxon>
        <taxon>Bdelloidea</taxon>
        <taxon>Philodinida</taxon>
        <taxon>Philodinidae</taxon>
        <taxon>Didymodactylos</taxon>
    </lineage>
</organism>
<gene>
    <name evidence="3" type="ORF">GPM918_LOCUS13788</name>
    <name evidence="2" type="ORF">OVA965_LOCUS7311</name>
    <name evidence="5" type="ORF">SRO942_LOCUS13785</name>
    <name evidence="4" type="ORF">TMI583_LOCUS7310</name>
</gene>
<dbReference type="Proteomes" id="UP000682733">
    <property type="component" value="Unassembled WGS sequence"/>
</dbReference>
<keyword evidence="6" id="KW-1185">Reference proteome</keyword>
<dbReference type="AlphaFoldDB" id="A0A814GVR3"/>
<feature type="compositionally biased region" description="Basic and acidic residues" evidence="1">
    <location>
        <begin position="38"/>
        <end position="48"/>
    </location>
</feature>